<dbReference type="PANTHER" id="PTHR33639">
    <property type="entry name" value="THIOL-DISULFIDE OXIDOREDUCTASE DCC"/>
    <property type="match status" value="1"/>
</dbReference>
<dbReference type="Pfam" id="PF04134">
    <property type="entry name" value="DCC1-like"/>
    <property type="match status" value="1"/>
</dbReference>
<dbReference type="PANTHER" id="PTHR33639:SF2">
    <property type="entry name" value="DUF393 DOMAIN-CONTAINING PROTEIN"/>
    <property type="match status" value="1"/>
</dbReference>
<dbReference type="Proteomes" id="UP001198901">
    <property type="component" value="Unassembled WGS sequence"/>
</dbReference>
<name>A0ABS7XRZ6_9FLAO</name>
<accession>A0ABS7XRZ6</accession>
<sequence length="140" mass="16462">MIKEVSKDKLLILFDGVCNLCNNSVLYVIKRDEKDRFLFAPLQSEIGNKIINYFKINTKKIDSILLYDPIKDKIYYKSSAALRIANQLNYPTKLLSVFFIIPPVIRNWVYNFIAKNRYKWFGKKDACMIPTPELQAKFIK</sequence>
<protein>
    <submittedName>
        <fullName evidence="1">DUF393 domain-containing protein</fullName>
    </submittedName>
</protein>
<dbReference type="EMBL" id="JAIUJR010000005">
    <property type="protein sequence ID" value="MCA0132797.1"/>
    <property type="molecule type" value="Genomic_DNA"/>
</dbReference>
<gene>
    <name evidence="1" type="ORF">LBU54_09390</name>
</gene>
<dbReference type="RefSeq" id="WP_224528655.1">
    <property type="nucleotide sequence ID" value="NZ_JAIUJR010000005.1"/>
</dbReference>
<organism evidence="1 2">
    <name type="scientific">Winogradskyella alexanderae</name>
    <dbReference type="NCBI Taxonomy" id="2877123"/>
    <lineage>
        <taxon>Bacteria</taxon>
        <taxon>Pseudomonadati</taxon>
        <taxon>Bacteroidota</taxon>
        <taxon>Flavobacteriia</taxon>
        <taxon>Flavobacteriales</taxon>
        <taxon>Flavobacteriaceae</taxon>
        <taxon>Winogradskyella</taxon>
    </lineage>
</organism>
<evidence type="ECO:0000313" key="2">
    <source>
        <dbReference type="Proteomes" id="UP001198901"/>
    </source>
</evidence>
<reference evidence="2" key="1">
    <citation type="submission" date="2023-07" db="EMBL/GenBank/DDBJ databases">
        <authorList>
            <person name="Yue Y."/>
        </authorList>
    </citation>
    <scope>NUCLEOTIDE SEQUENCE [LARGE SCALE GENOMIC DNA]</scope>
    <source>
        <strain evidence="2">D23</strain>
    </source>
</reference>
<comment type="caution">
    <text evidence="1">The sequence shown here is derived from an EMBL/GenBank/DDBJ whole genome shotgun (WGS) entry which is preliminary data.</text>
</comment>
<evidence type="ECO:0000313" key="1">
    <source>
        <dbReference type="EMBL" id="MCA0132797.1"/>
    </source>
</evidence>
<dbReference type="InterPro" id="IPR007263">
    <property type="entry name" value="DCC1-like"/>
</dbReference>
<dbReference type="InterPro" id="IPR052927">
    <property type="entry name" value="DCC_oxidoreductase"/>
</dbReference>
<keyword evidence="2" id="KW-1185">Reference proteome</keyword>
<proteinExistence type="predicted"/>